<evidence type="ECO:0000313" key="1">
    <source>
        <dbReference type="EMBL" id="MBP2190178.1"/>
    </source>
</evidence>
<dbReference type="EMBL" id="JAGGMR010000001">
    <property type="protein sequence ID" value="MBP2190178.1"/>
    <property type="molecule type" value="Genomic_DNA"/>
</dbReference>
<evidence type="ECO:0000313" key="2">
    <source>
        <dbReference type="Proteomes" id="UP001519325"/>
    </source>
</evidence>
<dbReference type="InterPro" id="IPR046268">
    <property type="entry name" value="DUF6301"/>
</dbReference>
<dbReference type="RefSeq" id="WP_209889949.1">
    <property type="nucleotide sequence ID" value="NZ_JAGGMR010000001.1"/>
</dbReference>
<dbReference type="Pfam" id="PF19818">
    <property type="entry name" value="DUF6301"/>
    <property type="match status" value="1"/>
</dbReference>
<keyword evidence="2" id="KW-1185">Reference proteome</keyword>
<proteinExistence type="predicted"/>
<protein>
    <submittedName>
        <fullName evidence="1">Uncharacterized protein</fullName>
    </submittedName>
</protein>
<gene>
    <name evidence="1" type="ORF">BJ987_003079</name>
</gene>
<organism evidence="1 2">
    <name type="scientific">Nocardia goodfellowii</name>
    <dbReference type="NCBI Taxonomy" id="882446"/>
    <lineage>
        <taxon>Bacteria</taxon>
        <taxon>Bacillati</taxon>
        <taxon>Actinomycetota</taxon>
        <taxon>Actinomycetes</taxon>
        <taxon>Mycobacteriales</taxon>
        <taxon>Nocardiaceae</taxon>
        <taxon>Nocardia</taxon>
    </lineage>
</organism>
<dbReference type="Proteomes" id="UP001519325">
    <property type="component" value="Unassembled WGS sequence"/>
</dbReference>
<sequence>MQVDTQGAVQTARCAADFDWTWSVADLGRFGRTMGWTRVKGRYGDSFETDLQVNEPIAQVGYRTDGSAQKGLGDLAFVSIFVADTSIADYPAMARVWADLFDRITEQLGAAAAGAFGINEGLVWMVPAAAIGLRVEPLRIRLEIVNPKYRHSVDSRVL</sequence>
<name>A0ABS4QGF6_9NOCA</name>
<reference evidence="1 2" key="1">
    <citation type="submission" date="2021-03" db="EMBL/GenBank/DDBJ databases">
        <title>Sequencing the genomes of 1000 actinobacteria strains.</title>
        <authorList>
            <person name="Klenk H.-P."/>
        </authorList>
    </citation>
    <scope>NUCLEOTIDE SEQUENCE [LARGE SCALE GENOMIC DNA]</scope>
    <source>
        <strain evidence="1 2">DSM 45516</strain>
    </source>
</reference>
<accession>A0ABS4QGF6</accession>
<comment type="caution">
    <text evidence="1">The sequence shown here is derived from an EMBL/GenBank/DDBJ whole genome shotgun (WGS) entry which is preliminary data.</text>
</comment>